<protein>
    <submittedName>
        <fullName evidence="2">WG repeat-containing protein</fullName>
    </submittedName>
</protein>
<gene>
    <name evidence="2" type="ORF">AABB81_00990</name>
</gene>
<dbReference type="InterPro" id="IPR032774">
    <property type="entry name" value="WG_beta_rep"/>
</dbReference>
<name>A0ABU9KYQ2_9FLAO</name>
<keyword evidence="3" id="KW-1185">Reference proteome</keyword>
<sequence>MKKLFTLLLGIAVWIPTSAQLMQNVEHIGSFNEGLASIKKGDQWAFMDTKGTIVIDFRDDLVVTENENGIPVAPEFHNGRALISRLEDDIMYYGYIDTEGKEVIKTRYVNATPFHNGFAIVMLFTKEVVGQNKLLGKDVVSYEVQEFVIDPNDKAMTPLLHPRNCVPEKMKSGKKPEMTAQFLSDRMVGVRMGDQNWEIYTF</sequence>
<keyword evidence="1" id="KW-0732">Signal</keyword>
<evidence type="ECO:0000313" key="3">
    <source>
        <dbReference type="Proteomes" id="UP001474120"/>
    </source>
</evidence>
<dbReference type="Proteomes" id="UP001474120">
    <property type="component" value="Unassembled WGS sequence"/>
</dbReference>
<feature type="signal peptide" evidence="1">
    <location>
        <begin position="1"/>
        <end position="19"/>
    </location>
</feature>
<dbReference type="RefSeq" id="WP_342157996.1">
    <property type="nucleotide sequence ID" value="NZ_JBCDNA010000001.1"/>
</dbReference>
<reference evidence="2 3" key="1">
    <citation type="submission" date="2024-04" db="EMBL/GenBank/DDBJ databases">
        <title>whole genome sequencing of Lutimonas vermicola strain IMCC1616.</title>
        <authorList>
            <person name="Bae S.S."/>
        </authorList>
    </citation>
    <scope>NUCLEOTIDE SEQUENCE [LARGE SCALE GENOMIC DNA]</scope>
    <source>
        <strain evidence="2 3">IMCC1616</strain>
    </source>
</reference>
<dbReference type="EMBL" id="JBCDNA010000001">
    <property type="protein sequence ID" value="MEL4454452.1"/>
    <property type="molecule type" value="Genomic_DNA"/>
</dbReference>
<accession>A0ABU9KYQ2</accession>
<proteinExistence type="predicted"/>
<evidence type="ECO:0000256" key="1">
    <source>
        <dbReference type="SAM" id="SignalP"/>
    </source>
</evidence>
<evidence type="ECO:0000313" key="2">
    <source>
        <dbReference type="EMBL" id="MEL4454452.1"/>
    </source>
</evidence>
<organism evidence="2 3">
    <name type="scientific">Lutimonas vermicola</name>
    <dbReference type="NCBI Taxonomy" id="414288"/>
    <lineage>
        <taxon>Bacteria</taxon>
        <taxon>Pseudomonadati</taxon>
        <taxon>Bacteroidota</taxon>
        <taxon>Flavobacteriia</taxon>
        <taxon>Flavobacteriales</taxon>
        <taxon>Flavobacteriaceae</taxon>
        <taxon>Lutimonas</taxon>
    </lineage>
</organism>
<dbReference type="Pfam" id="PF14903">
    <property type="entry name" value="WG_beta_rep"/>
    <property type="match status" value="2"/>
</dbReference>
<comment type="caution">
    <text evidence="2">The sequence shown here is derived from an EMBL/GenBank/DDBJ whole genome shotgun (WGS) entry which is preliminary data.</text>
</comment>
<feature type="chain" id="PRO_5047300012" evidence="1">
    <location>
        <begin position="20"/>
        <end position="202"/>
    </location>
</feature>